<protein>
    <submittedName>
        <fullName evidence="6">HTH-type transcriptional regulator CynR</fullName>
    </submittedName>
</protein>
<dbReference type="InterPro" id="IPR005119">
    <property type="entry name" value="LysR_subst-bd"/>
</dbReference>
<dbReference type="Gene3D" id="1.10.10.10">
    <property type="entry name" value="Winged helix-like DNA-binding domain superfamily/Winged helix DNA-binding domain"/>
    <property type="match status" value="1"/>
</dbReference>
<dbReference type="PROSITE" id="PS50931">
    <property type="entry name" value="HTH_LYSR"/>
    <property type="match status" value="1"/>
</dbReference>
<comment type="similarity">
    <text evidence="1">Belongs to the LysR transcriptional regulatory family.</text>
</comment>
<dbReference type="InterPro" id="IPR036390">
    <property type="entry name" value="WH_DNA-bd_sf"/>
</dbReference>
<evidence type="ECO:0000256" key="2">
    <source>
        <dbReference type="ARBA" id="ARBA00023015"/>
    </source>
</evidence>
<dbReference type="PRINTS" id="PR00039">
    <property type="entry name" value="HTHLYSR"/>
</dbReference>
<evidence type="ECO:0000256" key="4">
    <source>
        <dbReference type="ARBA" id="ARBA00023163"/>
    </source>
</evidence>
<dbReference type="SUPFAM" id="SSF46785">
    <property type="entry name" value="Winged helix' DNA-binding domain"/>
    <property type="match status" value="1"/>
</dbReference>
<dbReference type="GO" id="GO:0003677">
    <property type="term" value="F:DNA binding"/>
    <property type="evidence" value="ECO:0007669"/>
    <property type="project" value="UniProtKB-KW"/>
</dbReference>
<name>A0A6N3E8P7_9ENTR</name>
<evidence type="ECO:0000256" key="3">
    <source>
        <dbReference type="ARBA" id="ARBA00023125"/>
    </source>
</evidence>
<gene>
    <name evidence="6" type="primary">cynR_5</name>
    <name evidence="6" type="ORF">EMLFYP7_02161</name>
</gene>
<dbReference type="EMBL" id="CACRTZ010000020">
    <property type="protein sequence ID" value="VYU38076.1"/>
    <property type="molecule type" value="Genomic_DNA"/>
</dbReference>
<dbReference type="SUPFAM" id="SSF53850">
    <property type="entry name" value="Periplasmic binding protein-like II"/>
    <property type="match status" value="1"/>
</dbReference>
<dbReference type="GO" id="GO:0003700">
    <property type="term" value="F:DNA-binding transcription factor activity"/>
    <property type="evidence" value="ECO:0007669"/>
    <property type="project" value="InterPro"/>
</dbReference>
<feature type="domain" description="HTH lysR-type" evidence="5">
    <location>
        <begin position="6"/>
        <end position="63"/>
    </location>
</feature>
<dbReference type="PANTHER" id="PTHR30346">
    <property type="entry name" value="TRANSCRIPTIONAL DUAL REGULATOR HCAR-RELATED"/>
    <property type="match status" value="1"/>
</dbReference>
<proteinExistence type="inferred from homology"/>
<dbReference type="InterPro" id="IPR000847">
    <property type="entry name" value="LysR_HTH_N"/>
</dbReference>
<dbReference type="PANTHER" id="PTHR30346:SF28">
    <property type="entry name" value="HTH-TYPE TRANSCRIPTIONAL REGULATOR CYNR"/>
    <property type="match status" value="1"/>
</dbReference>
<keyword evidence="4" id="KW-0804">Transcription</keyword>
<dbReference type="GO" id="GO:0032993">
    <property type="term" value="C:protein-DNA complex"/>
    <property type="evidence" value="ECO:0007669"/>
    <property type="project" value="TreeGrafter"/>
</dbReference>
<keyword evidence="3" id="KW-0238">DNA-binding</keyword>
<keyword evidence="2" id="KW-0805">Transcription regulation</keyword>
<reference evidence="6" key="1">
    <citation type="submission" date="2019-11" db="EMBL/GenBank/DDBJ databases">
        <authorList>
            <person name="Feng L."/>
        </authorList>
    </citation>
    <scope>NUCLEOTIDE SEQUENCE</scope>
    <source>
        <strain evidence="6">EMassiliensisLFYP7</strain>
    </source>
</reference>
<evidence type="ECO:0000259" key="5">
    <source>
        <dbReference type="PROSITE" id="PS50931"/>
    </source>
</evidence>
<evidence type="ECO:0000313" key="6">
    <source>
        <dbReference type="EMBL" id="VYU38076.1"/>
    </source>
</evidence>
<dbReference type="AlphaFoldDB" id="A0A6N3E8P7"/>
<dbReference type="InterPro" id="IPR036388">
    <property type="entry name" value="WH-like_DNA-bd_sf"/>
</dbReference>
<dbReference type="Pfam" id="PF00126">
    <property type="entry name" value="HTH_1"/>
    <property type="match status" value="1"/>
</dbReference>
<accession>A0A6N3E8P7</accession>
<dbReference type="FunFam" id="1.10.10.10:FF:000001">
    <property type="entry name" value="LysR family transcriptional regulator"/>
    <property type="match status" value="1"/>
</dbReference>
<dbReference type="Gene3D" id="3.40.190.290">
    <property type="match status" value="1"/>
</dbReference>
<dbReference type="Pfam" id="PF03466">
    <property type="entry name" value="LysR_substrate"/>
    <property type="match status" value="1"/>
</dbReference>
<dbReference type="CDD" id="cd05466">
    <property type="entry name" value="PBP2_LTTR_substrate"/>
    <property type="match status" value="1"/>
</dbReference>
<organism evidence="6">
    <name type="scientific">Phytobacter massiliensis</name>
    <dbReference type="NCBI Taxonomy" id="1485952"/>
    <lineage>
        <taxon>Bacteria</taxon>
        <taxon>Pseudomonadati</taxon>
        <taxon>Pseudomonadota</taxon>
        <taxon>Gammaproteobacteria</taxon>
        <taxon>Enterobacterales</taxon>
        <taxon>Enterobacteriaceae</taxon>
        <taxon>Phytobacter</taxon>
    </lineage>
</organism>
<evidence type="ECO:0000256" key="1">
    <source>
        <dbReference type="ARBA" id="ARBA00009437"/>
    </source>
</evidence>
<sequence length="302" mass="34109">MAILIMNIKQLQSFLVLCDERHYGRAANRLFITQPTLSQQIKQLETSLKTILFRRKGRNIELTKAGAILQQHAEKIMLALKNAENDLLPYLHQQRDRILLGVSGSHLALPVFGQFTRLHPEISLNVKELSTEQTVKHIVANTLEIGIVYQTVIPAQLSATVLFEDEIIAAVPVNHPLAQETRLSLEQLNDQPLIVLNETLLLRNVINSELNKRKVIPNIICELDNHYSCLEYAQAQIGIALITRSVCRSSAPKNVRLMSLSVPAFFHSVMLVHNNELLLDEPMLCLLSQIKHFYSHDAQPTA</sequence>